<dbReference type="STRING" id="1382522.W6MMQ0"/>
<reference evidence="9" key="1">
    <citation type="submission" date="2013-12" db="EMBL/GenBank/DDBJ databases">
        <authorList>
            <person name="Genoscope - CEA"/>
        </authorList>
    </citation>
    <scope>NUCLEOTIDE SEQUENCE</scope>
    <source>
        <strain evidence="9">CBS 1993</strain>
    </source>
</reference>
<dbReference type="InterPro" id="IPR036259">
    <property type="entry name" value="MFS_trans_sf"/>
</dbReference>
<feature type="transmembrane region" description="Helical" evidence="7">
    <location>
        <begin position="93"/>
        <end position="112"/>
    </location>
</feature>
<feature type="transmembrane region" description="Helical" evidence="7">
    <location>
        <begin position="181"/>
        <end position="203"/>
    </location>
</feature>
<evidence type="ECO:0000256" key="5">
    <source>
        <dbReference type="ARBA" id="ARBA00023136"/>
    </source>
</evidence>
<evidence type="ECO:0000256" key="1">
    <source>
        <dbReference type="ARBA" id="ARBA00004141"/>
    </source>
</evidence>
<feature type="region of interest" description="Disordered" evidence="6">
    <location>
        <begin position="509"/>
        <end position="530"/>
    </location>
</feature>
<feature type="transmembrane region" description="Helical" evidence="7">
    <location>
        <begin position="419"/>
        <end position="445"/>
    </location>
</feature>
<feature type="transmembrane region" description="Helical" evidence="7">
    <location>
        <begin position="332"/>
        <end position="350"/>
    </location>
</feature>
<feature type="transmembrane region" description="Helical" evidence="7">
    <location>
        <begin position="118"/>
        <end position="140"/>
    </location>
</feature>
<keyword evidence="4 7" id="KW-1133">Transmembrane helix</keyword>
<keyword evidence="2" id="KW-0813">Transport</keyword>
<proteinExistence type="predicted"/>
<evidence type="ECO:0000256" key="6">
    <source>
        <dbReference type="SAM" id="MobiDB-lite"/>
    </source>
</evidence>
<dbReference type="HOGENOM" id="CLU_000960_29_0_1"/>
<feature type="transmembrane region" description="Helical" evidence="7">
    <location>
        <begin position="63"/>
        <end position="81"/>
    </location>
</feature>
<feature type="transmembrane region" description="Helical" evidence="7">
    <location>
        <begin position="386"/>
        <end position="407"/>
    </location>
</feature>
<comment type="subcellular location">
    <subcellularLocation>
        <location evidence="1">Membrane</location>
        <topology evidence="1">Multi-pass membrane protein</topology>
    </subcellularLocation>
</comment>
<evidence type="ECO:0000256" key="2">
    <source>
        <dbReference type="ARBA" id="ARBA00022448"/>
    </source>
</evidence>
<dbReference type="PROSITE" id="PS50850">
    <property type="entry name" value="MFS"/>
    <property type="match status" value="1"/>
</dbReference>
<keyword evidence="10" id="KW-1185">Reference proteome</keyword>
<dbReference type="Pfam" id="PF07690">
    <property type="entry name" value="MFS_1"/>
    <property type="match status" value="1"/>
</dbReference>
<feature type="transmembrane region" description="Helical" evidence="7">
    <location>
        <begin position="357"/>
        <end position="374"/>
    </location>
</feature>
<evidence type="ECO:0000259" key="8">
    <source>
        <dbReference type="PROSITE" id="PS50850"/>
    </source>
</evidence>
<dbReference type="GO" id="GO:0022857">
    <property type="term" value="F:transmembrane transporter activity"/>
    <property type="evidence" value="ECO:0007669"/>
    <property type="project" value="InterPro"/>
</dbReference>
<feature type="transmembrane region" description="Helical" evidence="7">
    <location>
        <begin position="26"/>
        <end position="51"/>
    </location>
</feature>
<dbReference type="Gene3D" id="1.20.1720.10">
    <property type="entry name" value="Multidrug resistance protein D"/>
    <property type="match status" value="1"/>
</dbReference>
<dbReference type="GeneID" id="34521226"/>
<evidence type="ECO:0000313" key="9">
    <source>
        <dbReference type="EMBL" id="CDK27846.1"/>
    </source>
</evidence>
<dbReference type="PANTHER" id="PTHR42718:SF9">
    <property type="entry name" value="MAJOR FACILITATOR SUPERFAMILY MULTIDRUG TRANSPORTER MFSC"/>
    <property type="match status" value="1"/>
</dbReference>
<dbReference type="InterPro" id="IPR020846">
    <property type="entry name" value="MFS_dom"/>
</dbReference>
<evidence type="ECO:0000256" key="7">
    <source>
        <dbReference type="SAM" id="Phobius"/>
    </source>
</evidence>
<accession>W6MMQ0</accession>
<evidence type="ECO:0000256" key="4">
    <source>
        <dbReference type="ARBA" id="ARBA00022989"/>
    </source>
</evidence>
<evidence type="ECO:0000313" key="10">
    <source>
        <dbReference type="Proteomes" id="UP000019384"/>
    </source>
</evidence>
<dbReference type="Gene3D" id="1.20.1250.20">
    <property type="entry name" value="MFS general substrate transporter like domains"/>
    <property type="match status" value="1"/>
</dbReference>
<dbReference type="OrthoDB" id="440755at2759"/>
<sequence length="551" mass="59829">MNIINTLLHRVEAFREKNLKRFQNQYLIFFVVATSQLLDSSNITAVVTTLSQIQEKYDATYPTASWALSAYALCYSSFIMITGRLGDIVGHHIIYTTGLFLLAIFLLVTAVAENLYVLIVFRALQGIAAAMTIPSSYAIVGHTFTGKALNMALAGITAVTTMGASFGFLVGGAFYSTSVGYRGVFFLFAGLAFLASFLSLLCVKHTPTSPAKLSNLDHYGVAVMLGGALLLVTGLTEGGNRWKSPKAYVPIIVGVLMIALFLLWEKRLYRQFAWSRNSDLLIPGELWRIPNFIPLIMIMGLNFGSMFTQALANVEIYQYVSHHSAIISALQAFPNPITIFFCTFIVGAVFGKIPPKYCIFVGTALNVVSGVLLSRQGADTHSYWRFGFMGLVVLGIGVALTLVNTLNSLMVSCPLSLQGLLSGAALTSAQLFVAASSAAMSSIVGDVTIGDSVEEQHKLLKKYRNVYYLSVGLAGAAFVVNFFVKNVSVTSPENNSHIVESGTETNEFAPANSKTETANQETKCTKTNGTDDSIHEQELEIKRDAYLNKIA</sequence>
<dbReference type="SUPFAM" id="SSF103473">
    <property type="entry name" value="MFS general substrate transporter"/>
    <property type="match status" value="1"/>
</dbReference>
<feature type="transmembrane region" description="Helical" evidence="7">
    <location>
        <begin position="152"/>
        <end position="175"/>
    </location>
</feature>
<keyword evidence="3 7" id="KW-0812">Transmembrane</keyword>
<feature type="transmembrane region" description="Helical" evidence="7">
    <location>
        <begin position="247"/>
        <end position="264"/>
    </location>
</feature>
<gene>
    <name evidence="9" type="ORF">KUCA_T00003825001</name>
</gene>
<reference evidence="9" key="2">
    <citation type="submission" date="2014-02" db="EMBL/GenBank/DDBJ databases">
        <title>Complete DNA sequence of /Kuraishia capsulata/ illustrates novel genomic features among budding yeasts (/Saccharomycotina/).</title>
        <authorList>
            <person name="Morales L."/>
            <person name="Noel B."/>
            <person name="Porcel B."/>
            <person name="Marcet-Houben M."/>
            <person name="Hullo M-F."/>
            <person name="Sacerdot C."/>
            <person name="Tekaia F."/>
            <person name="Leh-Louis V."/>
            <person name="Despons L."/>
            <person name="Khanna V."/>
            <person name="Aury J-M."/>
            <person name="Barbe V."/>
            <person name="Couloux A."/>
            <person name="Labadie K."/>
            <person name="Pelletier E."/>
            <person name="Souciet J-L."/>
            <person name="Boekhout T."/>
            <person name="Gabaldon T."/>
            <person name="Wincker P."/>
            <person name="Dujon B."/>
        </authorList>
    </citation>
    <scope>NUCLEOTIDE SEQUENCE</scope>
    <source>
        <strain evidence="9">CBS 1993</strain>
    </source>
</reference>
<dbReference type="GO" id="GO:0016020">
    <property type="term" value="C:membrane"/>
    <property type="evidence" value="ECO:0007669"/>
    <property type="project" value="UniProtKB-SubCell"/>
</dbReference>
<dbReference type="EMBL" id="HG793128">
    <property type="protein sequence ID" value="CDK27846.1"/>
    <property type="molecule type" value="Genomic_DNA"/>
</dbReference>
<dbReference type="PANTHER" id="PTHR42718">
    <property type="entry name" value="MAJOR FACILITATOR SUPERFAMILY MULTIDRUG TRANSPORTER MFSC"/>
    <property type="match status" value="1"/>
</dbReference>
<name>W6MMQ0_9ASCO</name>
<dbReference type="InterPro" id="IPR011701">
    <property type="entry name" value="MFS"/>
</dbReference>
<feature type="domain" description="Major facilitator superfamily (MFS) profile" evidence="8">
    <location>
        <begin position="28"/>
        <end position="489"/>
    </location>
</feature>
<keyword evidence="5 7" id="KW-0472">Membrane</keyword>
<dbReference type="AlphaFoldDB" id="W6MMQ0"/>
<evidence type="ECO:0000256" key="3">
    <source>
        <dbReference type="ARBA" id="ARBA00022692"/>
    </source>
</evidence>
<feature type="transmembrane region" description="Helical" evidence="7">
    <location>
        <begin position="215"/>
        <end position="235"/>
    </location>
</feature>
<feature type="transmembrane region" description="Helical" evidence="7">
    <location>
        <begin position="465"/>
        <end position="484"/>
    </location>
</feature>
<dbReference type="Proteomes" id="UP000019384">
    <property type="component" value="Unassembled WGS sequence"/>
</dbReference>
<protein>
    <recommendedName>
        <fullName evidence="8">Major facilitator superfamily (MFS) profile domain-containing protein</fullName>
    </recommendedName>
</protein>
<dbReference type="RefSeq" id="XP_022459838.1">
    <property type="nucleotide sequence ID" value="XM_022602279.1"/>
</dbReference>
<organism evidence="9 10">
    <name type="scientific">Kuraishia capsulata CBS 1993</name>
    <dbReference type="NCBI Taxonomy" id="1382522"/>
    <lineage>
        <taxon>Eukaryota</taxon>
        <taxon>Fungi</taxon>
        <taxon>Dikarya</taxon>
        <taxon>Ascomycota</taxon>
        <taxon>Saccharomycotina</taxon>
        <taxon>Pichiomycetes</taxon>
        <taxon>Pichiales</taxon>
        <taxon>Pichiaceae</taxon>
        <taxon>Kuraishia</taxon>
    </lineage>
</organism>
<feature type="transmembrane region" description="Helical" evidence="7">
    <location>
        <begin position="292"/>
        <end position="312"/>
    </location>
</feature>